<dbReference type="RefSeq" id="WP_169664047.1">
    <property type="nucleotide sequence ID" value="NZ_CP076132.1"/>
</dbReference>
<evidence type="ECO:0000313" key="1">
    <source>
        <dbReference type="EMBL" id="QWG03283.1"/>
    </source>
</evidence>
<gene>
    <name evidence="1" type="ORF">KMW28_06785</name>
</gene>
<keyword evidence="2" id="KW-1185">Reference proteome</keyword>
<proteinExistence type="predicted"/>
<sequence length="281" mass="32226">MKHIATLLSFIILSHFSIGQNVRFQIVDPHQKGIPYVNFYSQKAKIGKVSNQEGWIELPSENLSTNNEFTISCIGFIKKKLKGNEILNGNKRIVLEEDTKELSEVSIQAEKIKFKKKKLGVDVKSGMFQIGFMNINSKEGGSIAQIMNNKTPAYLEKIGMNIGFSYQDSLKFEVIFYSVKDDMPYEVLNQKRLFWGISKDEIDNGKVELILWKENIYMEKPFFVSIKMIETIKGKTYGVMLNANAFGKSKFKKGNFENWQNESLGVSIYSVMKYSKESELK</sequence>
<organism evidence="1 2">
    <name type="scientific">Flammeovirga yaeyamensis</name>
    <dbReference type="NCBI Taxonomy" id="367791"/>
    <lineage>
        <taxon>Bacteria</taxon>
        <taxon>Pseudomonadati</taxon>
        <taxon>Bacteroidota</taxon>
        <taxon>Cytophagia</taxon>
        <taxon>Cytophagales</taxon>
        <taxon>Flammeovirgaceae</taxon>
        <taxon>Flammeovirga</taxon>
    </lineage>
</organism>
<dbReference type="EMBL" id="CP076132">
    <property type="protein sequence ID" value="QWG03283.1"/>
    <property type="molecule type" value="Genomic_DNA"/>
</dbReference>
<evidence type="ECO:0008006" key="3">
    <source>
        <dbReference type="Google" id="ProtNLM"/>
    </source>
</evidence>
<protein>
    <recommendedName>
        <fullName evidence="3">Carboxypeptidase-like regulatory domain-containing protein</fullName>
    </recommendedName>
</protein>
<evidence type="ECO:0000313" key="2">
    <source>
        <dbReference type="Proteomes" id="UP000678679"/>
    </source>
</evidence>
<accession>A0AAX1N6V0</accession>
<dbReference type="KEGG" id="fya:KMW28_06785"/>
<name>A0AAX1N6V0_9BACT</name>
<dbReference type="Proteomes" id="UP000678679">
    <property type="component" value="Chromosome 1"/>
</dbReference>
<reference evidence="1 2" key="1">
    <citation type="submission" date="2021-05" db="EMBL/GenBank/DDBJ databases">
        <title>Comparative genomic studies on the polysaccharide-degrading batcterial strains of the Flammeovirga genus.</title>
        <authorList>
            <person name="Zewei F."/>
            <person name="Zheng Z."/>
            <person name="Yu L."/>
            <person name="Ruyue G."/>
            <person name="Yanhong M."/>
            <person name="Yuanyuan C."/>
            <person name="Jingyan G."/>
            <person name="Wenjun H."/>
        </authorList>
    </citation>
    <scope>NUCLEOTIDE SEQUENCE [LARGE SCALE GENOMIC DNA]</scope>
    <source>
        <strain evidence="1 2">NBRC:100898</strain>
    </source>
</reference>
<dbReference type="AlphaFoldDB" id="A0AAX1N6V0"/>